<evidence type="ECO:0000313" key="2">
    <source>
        <dbReference type="EMBL" id="CAK9117821.1"/>
    </source>
</evidence>
<evidence type="ECO:0000256" key="1">
    <source>
        <dbReference type="SAM" id="MobiDB-lite"/>
    </source>
</evidence>
<feature type="compositionally biased region" description="Polar residues" evidence="1">
    <location>
        <begin position="310"/>
        <end position="320"/>
    </location>
</feature>
<dbReference type="Proteomes" id="UP001642484">
    <property type="component" value="Unassembled WGS sequence"/>
</dbReference>
<sequence>MRVSGYRTGSLDIKYSIEGNRAHTSNPMDILSPSGFTLALACILKSQPGKFLSCFAIKCASWTAINSGTSNRSPCASIGFDEYSSVSTSNAMLERTLYLMVVVVCLGGTFVLEQPRNSNMEFYPAFVEFLRLCYLCQNGSSVFRVGWWMSHYDARTPKRHFAYSNSPFIRSLDRGILQGWKKRKGKGPATAVTYESKSGKKCYKGTKHLKQTEEYTVKFGRCVVDLHDQLTTTPHGQPPLPGVLPTAQASFEALPVDGLDLGYCKLGEATETELQAAGLRVTQSPAEPSETTLEASSFAEAHQKDDETTSRPVATPSRSQAPDAADLGTDEGFIATLEIVVKKKSSMTLIIDEQWLSEKEMKDDFGWSAKNSYDGCLEYYVVVKERGQREEQTSQEEIQRKLSQATEAPKLEDNCFAGINQMEARAKAEAASGEPGASTKGASQELETRDKLKRFLESVLQKAGKIRSLVRELKDKYASCDSTSTNLTILHSGMRHLDEQYDKCHAVWAYGEANAWGLECSKACASEMKIRNAKKYEKKDIKEAESTKGEKPNKRKLDKESVQGRLFGHLLVTWVKEWENPVYGYSFARDKWSNMYVVYIADEAYSPAMLEAALIEKYQSHIMQGRNQSGQEHWDINVMSLKSWLEFIVQHGAWHVLVGLNRSHAEREQKILLCFWERLRALRPSHEIFALADASKVDLSCTVPLMLHGDEGRGRKKAGFLCISFYSYIGFGTREANAVRKGRPYHQLRLNYGGHSYLHRMLTSVLPKMMRDHLALKDILRFIADDACNMLREGVKDSQGNTFRACVLQCCGDWQWQIKAGQLNRSYQNVPKQPTKADGNPPKGICHMCCAGQRNVHWEGYGGPNRTPSWLPTLFSQSPFDGEPSLNQIPYIAGQQPAFYTFDVFHSFHLGVAKSLAAGCLAMASDYMWATSVDSRLEQLSCIFVTWCNENREHAYLNAITRPVLGWMDKATYPNGYWSKGHTSTTLIKFFIAWAEQQDLTQDGLMQLSLDSCRKIDKAMRIMYQSDIFLTRSVAKEVTELGLGFLEGYKLMATQAYRASRALFPHMPKGHALEHIFYQLRMDLDIPTAQYFVNPLNHSVQVSEDFVGRTSRLARRTHPLQVVTRVLERFQQAAYRQWHDQGWIQ</sequence>
<dbReference type="EMBL" id="CAXAMN010028817">
    <property type="protein sequence ID" value="CAK9117821.1"/>
    <property type="molecule type" value="Genomic_DNA"/>
</dbReference>
<proteinExistence type="predicted"/>
<comment type="caution">
    <text evidence="2">The sequence shown here is derived from an EMBL/GenBank/DDBJ whole genome shotgun (WGS) entry which is preliminary data.</text>
</comment>
<feature type="compositionally biased region" description="Polar residues" evidence="1">
    <location>
        <begin position="281"/>
        <end position="295"/>
    </location>
</feature>
<protein>
    <submittedName>
        <fullName evidence="2">Uncharacterized protein</fullName>
    </submittedName>
</protein>
<accession>A0ABP0SZD9</accession>
<keyword evidence="3" id="KW-1185">Reference proteome</keyword>
<evidence type="ECO:0000313" key="3">
    <source>
        <dbReference type="Proteomes" id="UP001642484"/>
    </source>
</evidence>
<name>A0ABP0SZD9_9DINO</name>
<feature type="region of interest" description="Disordered" evidence="1">
    <location>
        <begin position="280"/>
        <end position="327"/>
    </location>
</feature>
<gene>
    <name evidence="2" type="ORF">CCMP2556_LOCUS55064</name>
</gene>
<reference evidence="2 3" key="1">
    <citation type="submission" date="2024-02" db="EMBL/GenBank/DDBJ databases">
        <authorList>
            <person name="Chen Y."/>
            <person name="Shah S."/>
            <person name="Dougan E. K."/>
            <person name="Thang M."/>
            <person name="Chan C."/>
        </authorList>
    </citation>
    <scope>NUCLEOTIDE SEQUENCE [LARGE SCALE GENOMIC DNA]</scope>
</reference>
<organism evidence="2 3">
    <name type="scientific">Durusdinium trenchii</name>
    <dbReference type="NCBI Taxonomy" id="1381693"/>
    <lineage>
        <taxon>Eukaryota</taxon>
        <taxon>Sar</taxon>
        <taxon>Alveolata</taxon>
        <taxon>Dinophyceae</taxon>
        <taxon>Suessiales</taxon>
        <taxon>Symbiodiniaceae</taxon>
        <taxon>Durusdinium</taxon>
    </lineage>
</organism>